<sequence>MKVLLLALLCTISFSASAQWWRLGKNKRYPLIAQAQTPAYRLTPSKFSLPKVSRCTIGQTSYSLVLSEHTVMKTAQHQMRFREYENASYSFNELAKIYVQLNQLSEAKWFFLQSNNLSRQQNNDRLTIANLIELSNVKQAIGDFSLAQQDLEEARDMAKNHNWQDDIQAVKKRIDNLQLTKLAALKPEAGFGKAGQATL</sequence>
<dbReference type="Gene3D" id="1.25.40.10">
    <property type="entry name" value="Tetratricopeptide repeat domain"/>
    <property type="match status" value="1"/>
</dbReference>
<reference evidence="2" key="2">
    <citation type="submission" date="2020-09" db="EMBL/GenBank/DDBJ databases">
        <authorList>
            <person name="Sun Q."/>
            <person name="Sedlacek I."/>
        </authorList>
    </citation>
    <scope>NUCLEOTIDE SEQUENCE</scope>
    <source>
        <strain evidence="2">CCM 8711</strain>
    </source>
</reference>
<evidence type="ECO:0008006" key="4">
    <source>
        <dbReference type="Google" id="ProtNLM"/>
    </source>
</evidence>
<accession>A0A917JD18</accession>
<gene>
    <name evidence="2" type="ORF">GCM10011425_35740</name>
</gene>
<protein>
    <recommendedName>
        <fullName evidence="4">Tetratricopeptide repeat protein</fullName>
    </recommendedName>
</protein>
<keyword evidence="1" id="KW-0732">Signal</keyword>
<dbReference type="Proteomes" id="UP000662074">
    <property type="component" value="Unassembled WGS sequence"/>
</dbReference>
<proteinExistence type="predicted"/>
<feature type="chain" id="PRO_5036766887" description="Tetratricopeptide repeat protein" evidence="1">
    <location>
        <begin position="19"/>
        <end position="199"/>
    </location>
</feature>
<evidence type="ECO:0000256" key="1">
    <source>
        <dbReference type="SAM" id="SignalP"/>
    </source>
</evidence>
<dbReference type="EMBL" id="BMDO01000012">
    <property type="protein sequence ID" value="GGI52362.1"/>
    <property type="molecule type" value="Genomic_DNA"/>
</dbReference>
<feature type="signal peptide" evidence="1">
    <location>
        <begin position="1"/>
        <end position="18"/>
    </location>
</feature>
<dbReference type="RefSeq" id="WP_188418476.1">
    <property type="nucleotide sequence ID" value="NZ_BMDO01000012.1"/>
</dbReference>
<dbReference type="InterPro" id="IPR011990">
    <property type="entry name" value="TPR-like_helical_dom_sf"/>
</dbReference>
<comment type="caution">
    <text evidence="2">The sequence shown here is derived from an EMBL/GenBank/DDBJ whole genome shotgun (WGS) entry which is preliminary data.</text>
</comment>
<evidence type="ECO:0000313" key="3">
    <source>
        <dbReference type="Proteomes" id="UP000662074"/>
    </source>
</evidence>
<dbReference type="SUPFAM" id="SSF48452">
    <property type="entry name" value="TPR-like"/>
    <property type="match status" value="1"/>
</dbReference>
<evidence type="ECO:0000313" key="2">
    <source>
        <dbReference type="EMBL" id="GGI52362.1"/>
    </source>
</evidence>
<reference evidence="2" key="1">
    <citation type="journal article" date="2014" name="Int. J. Syst. Evol. Microbiol.">
        <title>Complete genome sequence of Corynebacterium casei LMG S-19264T (=DSM 44701T), isolated from a smear-ripened cheese.</title>
        <authorList>
            <consortium name="US DOE Joint Genome Institute (JGI-PGF)"/>
            <person name="Walter F."/>
            <person name="Albersmeier A."/>
            <person name="Kalinowski J."/>
            <person name="Ruckert C."/>
        </authorList>
    </citation>
    <scope>NUCLEOTIDE SEQUENCE</scope>
    <source>
        <strain evidence="2">CCM 8711</strain>
    </source>
</reference>
<organism evidence="2 3">
    <name type="scientific">Mucilaginibacter galii</name>
    <dbReference type="NCBI Taxonomy" id="2005073"/>
    <lineage>
        <taxon>Bacteria</taxon>
        <taxon>Pseudomonadati</taxon>
        <taxon>Bacteroidota</taxon>
        <taxon>Sphingobacteriia</taxon>
        <taxon>Sphingobacteriales</taxon>
        <taxon>Sphingobacteriaceae</taxon>
        <taxon>Mucilaginibacter</taxon>
    </lineage>
</organism>
<dbReference type="AlphaFoldDB" id="A0A917JD18"/>
<keyword evidence="3" id="KW-1185">Reference proteome</keyword>
<name>A0A917JD18_9SPHI</name>